<protein>
    <submittedName>
        <fullName evidence="4">Histidine kinase</fullName>
    </submittedName>
</protein>
<organism evidence="4 5">
    <name type="scientific">Pseudopedobacter saltans</name>
    <dbReference type="NCBI Taxonomy" id="151895"/>
    <lineage>
        <taxon>Bacteria</taxon>
        <taxon>Pseudomonadati</taxon>
        <taxon>Bacteroidota</taxon>
        <taxon>Sphingobacteriia</taxon>
        <taxon>Sphingobacteriales</taxon>
        <taxon>Sphingobacteriaceae</taxon>
        <taxon>Pseudopedobacter</taxon>
    </lineage>
</organism>
<dbReference type="InterPro" id="IPR050640">
    <property type="entry name" value="Bact_2-comp_sensor_kinase"/>
</dbReference>
<dbReference type="AlphaFoldDB" id="A0A2W5EMS9"/>
<evidence type="ECO:0000256" key="1">
    <source>
        <dbReference type="SAM" id="Coils"/>
    </source>
</evidence>
<dbReference type="PANTHER" id="PTHR34220">
    <property type="entry name" value="SENSOR HISTIDINE KINASE YPDA"/>
    <property type="match status" value="1"/>
</dbReference>
<feature type="transmembrane region" description="Helical" evidence="2">
    <location>
        <begin position="58"/>
        <end position="79"/>
    </location>
</feature>
<accession>A0A2W5EMS9</accession>
<reference evidence="4 5" key="1">
    <citation type="submission" date="2017-11" db="EMBL/GenBank/DDBJ databases">
        <title>Infants hospitalized years apart are colonized by the same room-sourced microbial strains.</title>
        <authorList>
            <person name="Brooks B."/>
            <person name="Olm M.R."/>
            <person name="Firek B.A."/>
            <person name="Baker R."/>
            <person name="Thomas B.C."/>
            <person name="Morowitz M.J."/>
            <person name="Banfield J.F."/>
        </authorList>
    </citation>
    <scope>NUCLEOTIDE SEQUENCE [LARGE SCALE GENOMIC DNA]</scope>
    <source>
        <strain evidence="4">S2_009_000_R2_76</strain>
    </source>
</reference>
<gene>
    <name evidence="4" type="ORF">DI598_13305</name>
</gene>
<proteinExistence type="predicted"/>
<keyword evidence="2" id="KW-1133">Transmembrane helix</keyword>
<dbReference type="GO" id="GO:0016020">
    <property type="term" value="C:membrane"/>
    <property type="evidence" value="ECO:0007669"/>
    <property type="project" value="InterPro"/>
</dbReference>
<evidence type="ECO:0000313" key="4">
    <source>
        <dbReference type="EMBL" id="PZP45371.1"/>
    </source>
</evidence>
<dbReference type="InterPro" id="IPR010559">
    <property type="entry name" value="Sig_transdc_His_kin_internal"/>
</dbReference>
<evidence type="ECO:0000256" key="2">
    <source>
        <dbReference type="SAM" id="Phobius"/>
    </source>
</evidence>
<name>A0A2W5EMS9_9SPHI</name>
<feature type="transmembrane region" description="Helical" evidence="2">
    <location>
        <begin position="20"/>
        <end position="38"/>
    </location>
</feature>
<dbReference type="GO" id="GO:0000155">
    <property type="term" value="F:phosphorelay sensor kinase activity"/>
    <property type="evidence" value="ECO:0007669"/>
    <property type="project" value="InterPro"/>
</dbReference>
<dbReference type="PANTHER" id="PTHR34220:SF7">
    <property type="entry name" value="SENSOR HISTIDINE KINASE YPDA"/>
    <property type="match status" value="1"/>
</dbReference>
<feature type="transmembrane region" description="Helical" evidence="2">
    <location>
        <begin position="135"/>
        <end position="158"/>
    </location>
</feature>
<keyword evidence="1" id="KW-0175">Coiled coil</keyword>
<feature type="transmembrane region" description="Helical" evidence="2">
    <location>
        <begin position="91"/>
        <end position="115"/>
    </location>
</feature>
<feature type="domain" description="Signal transduction histidine kinase internal region" evidence="3">
    <location>
        <begin position="185"/>
        <end position="262"/>
    </location>
</feature>
<dbReference type="EMBL" id="QFOI01000266">
    <property type="protein sequence ID" value="PZP45371.1"/>
    <property type="molecule type" value="Genomic_DNA"/>
</dbReference>
<keyword evidence="2" id="KW-0812">Transmembrane</keyword>
<dbReference type="Proteomes" id="UP000249645">
    <property type="component" value="Unassembled WGS sequence"/>
</dbReference>
<keyword evidence="4" id="KW-0808">Transferase</keyword>
<keyword evidence="4" id="KW-0418">Kinase</keyword>
<dbReference type="Pfam" id="PF06580">
    <property type="entry name" value="His_kinase"/>
    <property type="match status" value="1"/>
</dbReference>
<keyword evidence="2" id="KW-0472">Membrane</keyword>
<evidence type="ECO:0000313" key="5">
    <source>
        <dbReference type="Proteomes" id="UP000249645"/>
    </source>
</evidence>
<feature type="coiled-coil region" evidence="1">
    <location>
        <begin position="166"/>
        <end position="193"/>
    </location>
</feature>
<evidence type="ECO:0000259" key="3">
    <source>
        <dbReference type="Pfam" id="PF06580"/>
    </source>
</evidence>
<comment type="caution">
    <text evidence="4">The sequence shown here is derived from an EMBL/GenBank/DDBJ whole genome shotgun (WGS) entry which is preliminary data.</text>
</comment>
<sequence length="368" mass="42305">MKNKVDIQITGKISFSKHLALWVLAMCLSTIFSYLVAPDDPYWVEYRKHSAGEIVRDIIINFLMCGIVAEISLWINNVLNRKLAWTSKPRLRLFLQATLNVVSCAIFIVFVYYMTIQIAGEKYRISTRKELIGCIQWLLTTTIVSLFISGINTINYLLSNWKTALLETTELKLKAAQLKEATMEAELQALKLQIDPHFIFNNLSVLSELILEDPQLGHDYVEHFAKVYRYLLVNSTKNLITIGEEVQFLESYVFLLKKRFGNGIDIQINLENEIFNQNIPPFTLQLLVENAIKHNQTPKSQPLIIQIYQENKETIVVKNTINPLLSGFESTGIGLKNIEARFSYLLNHLPETIKTEDFYIVKIPIKST</sequence>